<sequence>MIKPLQRKGIVDPMITIAIVEDEEAYAKQLTEYIEKYQRESGKSIRVIRFSDGDEIVEKYTGEYDIILMDIQMKFMDGMSAAEAIRKRDTKVVIMFITNMTNYAIRGYEVDAMDYVLKPVSYFAFSQKLDRAIKRIPHKAGNPVIVNTADGIVRTDTSSIYYIESEGHNLIYHTTDGEIKERAKMQDAEEKFVPLGFFRSNKGYLVNLEYVDGVKDGCCIIKGEALLISRARRNDFMTALTQYMGEH</sequence>
<reference evidence="6 7" key="1">
    <citation type="submission" date="2024-02" db="EMBL/GenBank/DDBJ databases">
        <title>Bacterial strain from lacustrine sediment.</title>
        <authorList>
            <person name="Petit C."/>
            <person name="Fadhlaoui K."/>
        </authorList>
    </citation>
    <scope>NUCLEOTIDE SEQUENCE [LARGE SCALE GENOMIC DNA]</scope>
    <source>
        <strain evidence="6 7">IPX-CK</strain>
    </source>
</reference>
<proteinExistence type="predicted"/>
<gene>
    <name evidence="6" type="ORF">V6984_03065</name>
</gene>
<dbReference type="SMART" id="SM00448">
    <property type="entry name" value="REC"/>
    <property type="match status" value="1"/>
</dbReference>
<dbReference type="PANTHER" id="PTHR37299">
    <property type="entry name" value="TRANSCRIPTIONAL REGULATOR-RELATED"/>
    <property type="match status" value="1"/>
</dbReference>
<dbReference type="Pfam" id="PF04397">
    <property type="entry name" value="LytTR"/>
    <property type="match status" value="1"/>
</dbReference>
<dbReference type="SUPFAM" id="SSF52172">
    <property type="entry name" value="CheY-like"/>
    <property type="match status" value="1"/>
</dbReference>
<evidence type="ECO:0000256" key="2">
    <source>
        <dbReference type="ARBA" id="ARBA00024867"/>
    </source>
</evidence>
<dbReference type="InterPro" id="IPR007492">
    <property type="entry name" value="LytTR_DNA-bd_dom"/>
</dbReference>
<evidence type="ECO:0000256" key="1">
    <source>
        <dbReference type="ARBA" id="ARBA00018672"/>
    </source>
</evidence>
<name>A0ABZ3EWY0_9FIRM</name>
<dbReference type="Gene3D" id="2.40.50.1020">
    <property type="entry name" value="LytTr DNA-binding domain"/>
    <property type="match status" value="1"/>
</dbReference>
<dbReference type="Proteomes" id="UP001451571">
    <property type="component" value="Chromosome"/>
</dbReference>
<keyword evidence="3" id="KW-0597">Phosphoprotein</keyword>
<dbReference type="PROSITE" id="PS50930">
    <property type="entry name" value="HTH_LYTTR"/>
    <property type="match status" value="1"/>
</dbReference>
<evidence type="ECO:0000313" key="6">
    <source>
        <dbReference type="EMBL" id="XAH74762.1"/>
    </source>
</evidence>
<feature type="modified residue" description="4-aspartylphosphate" evidence="3">
    <location>
        <position position="70"/>
    </location>
</feature>
<evidence type="ECO:0000259" key="4">
    <source>
        <dbReference type="PROSITE" id="PS50110"/>
    </source>
</evidence>
<dbReference type="SMART" id="SM00850">
    <property type="entry name" value="LytTR"/>
    <property type="match status" value="1"/>
</dbReference>
<comment type="function">
    <text evidence="2">May play the central regulatory role in sporulation. It may be an element of the effector pathway responsible for the activation of sporulation genes in response to nutritional stress. Spo0A may act in concert with spo0H (a sigma factor) to control the expression of some genes that are critical to the sporulation process.</text>
</comment>
<keyword evidence="6" id="KW-0238">DNA-binding</keyword>
<dbReference type="PANTHER" id="PTHR37299:SF1">
    <property type="entry name" value="STAGE 0 SPORULATION PROTEIN A HOMOLOG"/>
    <property type="match status" value="1"/>
</dbReference>
<feature type="domain" description="HTH LytTR-type" evidence="5">
    <location>
        <begin position="144"/>
        <end position="242"/>
    </location>
</feature>
<evidence type="ECO:0000313" key="7">
    <source>
        <dbReference type="Proteomes" id="UP001451571"/>
    </source>
</evidence>
<dbReference type="GO" id="GO:0003677">
    <property type="term" value="F:DNA binding"/>
    <property type="evidence" value="ECO:0007669"/>
    <property type="project" value="UniProtKB-KW"/>
</dbReference>
<dbReference type="InterPro" id="IPR011006">
    <property type="entry name" value="CheY-like_superfamily"/>
</dbReference>
<dbReference type="PROSITE" id="PS50110">
    <property type="entry name" value="RESPONSE_REGULATORY"/>
    <property type="match status" value="1"/>
</dbReference>
<dbReference type="EMBL" id="CP146256">
    <property type="protein sequence ID" value="XAH74762.1"/>
    <property type="molecule type" value="Genomic_DNA"/>
</dbReference>
<accession>A0ABZ3EWY0</accession>
<dbReference type="InterPro" id="IPR001789">
    <property type="entry name" value="Sig_transdc_resp-reg_receiver"/>
</dbReference>
<keyword evidence="7" id="KW-1185">Reference proteome</keyword>
<feature type="domain" description="Response regulatory" evidence="4">
    <location>
        <begin position="16"/>
        <end position="133"/>
    </location>
</feature>
<evidence type="ECO:0000259" key="5">
    <source>
        <dbReference type="PROSITE" id="PS50930"/>
    </source>
</evidence>
<dbReference type="Pfam" id="PF00072">
    <property type="entry name" value="Response_reg"/>
    <property type="match status" value="1"/>
</dbReference>
<dbReference type="InterPro" id="IPR046947">
    <property type="entry name" value="LytR-like"/>
</dbReference>
<evidence type="ECO:0000256" key="3">
    <source>
        <dbReference type="PROSITE-ProRule" id="PRU00169"/>
    </source>
</evidence>
<protein>
    <recommendedName>
        <fullName evidence="1">Stage 0 sporulation protein A homolog</fullName>
    </recommendedName>
</protein>
<dbReference type="Gene3D" id="3.40.50.2300">
    <property type="match status" value="1"/>
</dbReference>
<organism evidence="6 7">
    <name type="scientific">Kineothrix sedimenti</name>
    <dbReference type="NCBI Taxonomy" id="3123317"/>
    <lineage>
        <taxon>Bacteria</taxon>
        <taxon>Bacillati</taxon>
        <taxon>Bacillota</taxon>
        <taxon>Clostridia</taxon>
        <taxon>Lachnospirales</taxon>
        <taxon>Lachnospiraceae</taxon>
        <taxon>Kineothrix</taxon>
    </lineage>
</organism>